<comment type="catalytic activity">
    <reaction evidence="11">
        <text>[protein]-C-terminal L-amino acid-glycyl-phosphatidylethanolamide + H2O = [protein]-C-terminal L-amino acid-glycine + a 1,2-diacyl-sn-glycero-3-phosphoethanolamine</text>
        <dbReference type="Rhea" id="RHEA:67548"/>
        <dbReference type="Rhea" id="RHEA-COMP:17323"/>
        <dbReference type="Rhea" id="RHEA-COMP:17324"/>
        <dbReference type="ChEBI" id="CHEBI:15377"/>
        <dbReference type="ChEBI" id="CHEBI:64612"/>
        <dbReference type="ChEBI" id="CHEBI:172940"/>
        <dbReference type="ChEBI" id="CHEBI:172941"/>
    </reaction>
    <physiologicalReaction direction="left-to-right" evidence="11">
        <dbReference type="Rhea" id="RHEA:67549"/>
    </physiologicalReaction>
</comment>
<feature type="non-terminal residue" evidence="15">
    <location>
        <position position="178"/>
    </location>
</feature>
<feature type="compositionally biased region" description="Low complexity" evidence="13">
    <location>
        <begin position="145"/>
        <end position="154"/>
    </location>
</feature>
<evidence type="ECO:0000256" key="13">
    <source>
        <dbReference type="SAM" id="MobiDB-lite"/>
    </source>
</evidence>
<organism evidence="15 16">
    <name type="scientific">Hirundo rustica</name>
    <name type="common">Barn swallow</name>
    <dbReference type="NCBI Taxonomy" id="43150"/>
    <lineage>
        <taxon>Eukaryota</taxon>
        <taxon>Metazoa</taxon>
        <taxon>Chordata</taxon>
        <taxon>Craniata</taxon>
        <taxon>Vertebrata</taxon>
        <taxon>Euteleostomi</taxon>
        <taxon>Archelosauria</taxon>
        <taxon>Archosauria</taxon>
        <taxon>Dinosauria</taxon>
        <taxon>Saurischia</taxon>
        <taxon>Theropoda</taxon>
        <taxon>Coelurosauria</taxon>
        <taxon>Aves</taxon>
        <taxon>Neognathae</taxon>
        <taxon>Neoaves</taxon>
        <taxon>Telluraves</taxon>
        <taxon>Australaves</taxon>
        <taxon>Passeriformes</taxon>
        <taxon>Sylvioidea</taxon>
        <taxon>Hirundinidae</taxon>
        <taxon>Hirundo</taxon>
    </lineage>
</organism>
<keyword evidence="3" id="KW-0813">Transport</keyword>
<dbReference type="Pfam" id="PF03416">
    <property type="entry name" value="Peptidase_C54"/>
    <property type="match status" value="1"/>
</dbReference>
<dbReference type="Proteomes" id="UP000585317">
    <property type="component" value="Unassembled WGS sequence"/>
</dbReference>
<comment type="similarity">
    <text evidence="2 12">Belongs to the peptidase C54 family.</text>
</comment>
<protein>
    <recommendedName>
        <fullName evidence="12">Cysteine protease</fullName>
        <ecNumber evidence="12">3.4.22.-</ecNumber>
    </recommendedName>
</protein>
<dbReference type="EC" id="3.4.22.-" evidence="12"/>
<dbReference type="GO" id="GO:0004197">
    <property type="term" value="F:cysteine-type endopeptidase activity"/>
    <property type="evidence" value="ECO:0007669"/>
    <property type="project" value="TreeGrafter"/>
</dbReference>
<evidence type="ECO:0000256" key="11">
    <source>
        <dbReference type="ARBA" id="ARBA00029362"/>
    </source>
</evidence>
<keyword evidence="6 12" id="KW-0378">Hydrolase</keyword>
<comment type="catalytic activity">
    <reaction evidence="10">
        <text>[protein]-C-terminal L-amino acid-glycyl-phosphatidylserine + H2O = [protein]-C-terminal L-amino acid-glycine + a 1,2-diacyl-sn-glycero-3-phospho-L-serine</text>
        <dbReference type="Rhea" id="RHEA:67576"/>
        <dbReference type="Rhea" id="RHEA-COMP:17324"/>
        <dbReference type="Rhea" id="RHEA-COMP:17326"/>
        <dbReference type="ChEBI" id="CHEBI:15377"/>
        <dbReference type="ChEBI" id="CHEBI:57262"/>
        <dbReference type="ChEBI" id="CHEBI:172940"/>
        <dbReference type="ChEBI" id="CHEBI:172942"/>
    </reaction>
    <physiologicalReaction direction="left-to-right" evidence="10">
        <dbReference type="Rhea" id="RHEA:67577"/>
    </physiologicalReaction>
</comment>
<feature type="domain" description="Peptidase C54 catalytic" evidence="14">
    <location>
        <begin position="5"/>
        <end position="178"/>
    </location>
</feature>
<evidence type="ECO:0000256" key="6">
    <source>
        <dbReference type="ARBA" id="ARBA00022801"/>
    </source>
</evidence>
<feature type="compositionally biased region" description="Basic and acidic residues" evidence="13">
    <location>
        <begin position="124"/>
        <end position="144"/>
    </location>
</feature>
<dbReference type="GO" id="GO:0005737">
    <property type="term" value="C:cytoplasm"/>
    <property type="evidence" value="ECO:0007669"/>
    <property type="project" value="UniProtKB-SubCell"/>
</dbReference>
<name>A0A7L4EAE5_HIRRU</name>
<dbReference type="GO" id="GO:0035973">
    <property type="term" value="P:aggrephagy"/>
    <property type="evidence" value="ECO:0007669"/>
    <property type="project" value="TreeGrafter"/>
</dbReference>
<dbReference type="GO" id="GO:0015031">
    <property type="term" value="P:protein transport"/>
    <property type="evidence" value="ECO:0007669"/>
    <property type="project" value="UniProtKB-KW"/>
</dbReference>
<evidence type="ECO:0000256" key="12">
    <source>
        <dbReference type="RuleBase" id="RU363115"/>
    </source>
</evidence>
<evidence type="ECO:0000256" key="5">
    <source>
        <dbReference type="ARBA" id="ARBA00022670"/>
    </source>
</evidence>
<evidence type="ECO:0000256" key="1">
    <source>
        <dbReference type="ARBA" id="ARBA00004496"/>
    </source>
</evidence>
<evidence type="ECO:0000313" key="16">
    <source>
        <dbReference type="Proteomes" id="UP000585317"/>
    </source>
</evidence>
<keyword evidence="7" id="KW-0788">Thiol protease</keyword>
<gene>
    <name evidence="15" type="primary">Atg4c_0</name>
    <name evidence="15" type="ORF">HIRRUS_R16097</name>
</gene>
<sequence>EELARFRRDFCSRLWFTYRSGFPALPGAGRSTDCGWGCTLRSAQMLLGQGLLLHLLGRDWLWPEALRELEPGAPRRSRDPPGRARDPRDGARDPRDGARDPSGRVQDPPGWARSPANGQGPPRMDTESSGETRDPSGRARDPSGRARPLPGAPRAPRDAEQRHRAIVSWFSDHPRAPF</sequence>
<dbReference type="GO" id="GO:0000423">
    <property type="term" value="P:mitophagy"/>
    <property type="evidence" value="ECO:0007669"/>
    <property type="project" value="TreeGrafter"/>
</dbReference>
<comment type="subcellular location">
    <subcellularLocation>
        <location evidence="1 12">Cytoplasm</location>
    </subcellularLocation>
</comment>
<dbReference type="EMBL" id="VZZX01004004">
    <property type="protein sequence ID" value="NXW71579.1"/>
    <property type="molecule type" value="Genomic_DNA"/>
</dbReference>
<dbReference type="PANTHER" id="PTHR22624">
    <property type="entry name" value="CYSTEINE PROTEASE ATG4"/>
    <property type="match status" value="1"/>
</dbReference>
<dbReference type="GO" id="GO:0016485">
    <property type="term" value="P:protein processing"/>
    <property type="evidence" value="ECO:0007669"/>
    <property type="project" value="TreeGrafter"/>
</dbReference>
<proteinExistence type="inferred from homology"/>
<dbReference type="InterPro" id="IPR005078">
    <property type="entry name" value="Peptidase_C54"/>
</dbReference>
<evidence type="ECO:0000256" key="3">
    <source>
        <dbReference type="ARBA" id="ARBA00022448"/>
    </source>
</evidence>
<dbReference type="SUPFAM" id="SSF54001">
    <property type="entry name" value="Cysteine proteinases"/>
    <property type="match status" value="1"/>
</dbReference>
<evidence type="ECO:0000259" key="14">
    <source>
        <dbReference type="Pfam" id="PF03416"/>
    </source>
</evidence>
<accession>A0A7L4EAE5</accession>
<feature type="compositionally biased region" description="Basic and acidic residues" evidence="13">
    <location>
        <begin position="76"/>
        <end position="102"/>
    </location>
</feature>
<evidence type="ECO:0000256" key="2">
    <source>
        <dbReference type="ARBA" id="ARBA00010958"/>
    </source>
</evidence>
<evidence type="ECO:0000256" key="8">
    <source>
        <dbReference type="ARBA" id="ARBA00022927"/>
    </source>
</evidence>
<keyword evidence="5 12" id="KW-0645">Protease</keyword>
<feature type="region of interest" description="Disordered" evidence="13">
    <location>
        <begin position="71"/>
        <end position="178"/>
    </location>
</feature>
<evidence type="ECO:0000256" key="4">
    <source>
        <dbReference type="ARBA" id="ARBA00022490"/>
    </source>
</evidence>
<keyword evidence="8 12" id="KW-0653">Protein transport</keyword>
<dbReference type="InterPro" id="IPR038765">
    <property type="entry name" value="Papain-like_cys_pep_sf"/>
</dbReference>
<reference evidence="15 16" key="1">
    <citation type="submission" date="2019-09" db="EMBL/GenBank/DDBJ databases">
        <title>Bird 10,000 Genomes (B10K) Project - Family phase.</title>
        <authorList>
            <person name="Zhang G."/>
        </authorList>
    </citation>
    <scope>NUCLEOTIDE SEQUENCE [LARGE SCALE GENOMIC DNA]</scope>
    <source>
        <strain evidence="15">B10K-DU-001-67</strain>
        <tissue evidence="15">Muscle</tissue>
    </source>
</reference>
<comment type="caution">
    <text evidence="15">The sequence shown here is derived from an EMBL/GenBank/DDBJ whole genome shotgun (WGS) entry which is preliminary data.</text>
</comment>
<dbReference type="AlphaFoldDB" id="A0A7L4EAE5"/>
<comment type="function">
    <text evidence="12">Cysteine protease that plays a key role in autophagy by mediating both proteolytic activation and delipidation of ATG8 family proteins.</text>
</comment>
<evidence type="ECO:0000313" key="15">
    <source>
        <dbReference type="EMBL" id="NXW71579.1"/>
    </source>
</evidence>
<dbReference type="InterPro" id="IPR046792">
    <property type="entry name" value="Peptidase_C54_cat"/>
</dbReference>
<evidence type="ECO:0000256" key="7">
    <source>
        <dbReference type="ARBA" id="ARBA00022807"/>
    </source>
</evidence>
<dbReference type="PANTHER" id="PTHR22624:SF36">
    <property type="entry name" value="CYSTEINE PROTEASE ATG4D"/>
    <property type="match status" value="1"/>
</dbReference>
<keyword evidence="9 12" id="KW-0072">Autophagy</keyword>
<feature type="non-terminal residue" evidence="15">
    <location>
        <position position="1"/>
    </location>
</feature>
<dbReference type="GO" id="GO:0000045">
    <property type="term" value="P:autophagosome assembly"/>
    <property type="evidence" value="ECO:0007669"/>
    <property type="project" value="TreeGrafter"/>
</dbReference>
<dbReference type="GO" id="GO:0034727">
    <property type="term" value="P:piecemeal microautophagy of the nucleus"/>
    <property type="evidence" value="ECO:0007669"/>
    <property type="project" value="TreeGrafter"/>
</dbReference>
<dbReference type="GO" id="GO:0019786">
    <property type="term" value="F:protein-phosphatidylethanolamide deconjugating activity"/>
    <property type="evidence" value="ECO:0007669"/>
    <property type="project" value="InterPro"/>
</dbReference>
<keyword evidence="4 12" id="KW-0963">Cytoplasm</keyword>
<evidence type="ECO:0000256" key="9">
    <source>
        <dbReference type="ARBA" id="ARBA00023006"/>
    </source>
</evidence>
<evidence type="ECO:0000256" key="10">
    <source>
        <dbReference type="ARBA" id="ARBA00029289"/>
    </source>
</evidence>